<evidence type="ECO:0000256" key="1">
    <source>
        <dbReference type="SAM" id="SignalP"/>
    </source>
</evidence>
<evidence type="ECO:0000259" key="2">
    <source>
        <dbReference type="Pfam" id="PF07969"/>
    </source>
</evidence>
<dbReference type="PANTHER" id="PTHR22642:SF2">
    <property type="entry name" value="PROTEIN LONG AFTER FAR-RED 3"/>
    <property type="match status" value="1"/>
</dbReference>
<dbReference type="Proteomes" id="UP000727907">
    <property type="component" value="Unassembled WGS sequence"/>
</dbReference>
<dbReference type="InterPro" id="IPR013108">
    <property type="entry name" value="Amidohydro_3"/>
</dbReference>
<evidence type="ECO:0000313" key="4">
    <source>
        <dbReference type="Proteomes" id="UP000727907"/>
    </source>
</evidence>
<reference evidence="3 4" key="1">
    <citation type="submission" date="2021-06" db="EMBL/GenBank/DDBJ databases">
        <authorList>
            <person name="Lee D.H."/>
        </authorList>
    </citation>
    <scope>NUCLEOTIDE SEQUENCE [LARGE SCALE GENOMIC DNA]</scope>
    <source>
        <strain evidence="3 4">MMS21-HV4-11</strain>
    </source>
</reference>
<dbReference type="Pfam" id="PF07969">
    <property type="entry name" value="Amidohydro_3"/>
    <property type="match status" value="1"/>
</dbReference>
<evidence type="ECO:0000313" key="3">
    <source>
        <dbReference type="EMBL" id="MBU8872354.1"/>
    </source>
</evidence>
<keyword evidence="1" id="KW-0732">Signal</keyword>
<organism evidence="3 4">
    <name type="scientific">Reyranella humidisoli</name>
    <dbReference type="NCBI Taxonomy" id="2849149"/>
    <lineage>
        <taxon>Bacteria</taxon>
        <taxon>Pseudomonadati</taxon>
        <taxon>Pseudomonadota</taxon>
        <taxon>Alphaproteobacteria</taxon>
        <taxon>Hyphomicrobiales</taxon>
        <taxon>Reyranellaceae</taxon>
        <taxon>Reyranella</taxon>
    </lineage>
</organism>
<feature type="signal peptide" evidence="1">
    <location>
        <begin position="1"/>
        <end position="28"/>
    </location>
</feature>
<feature type="domain" description="Amidohydrolase 3" evidence="2">
    <location>
        <begin position="79"/>
        <end position="572"/>
    </location>
</feature>
<gene>
    <name evidence="3" type="ORF">KQ910_01195</name>
</gene>
<dbReference type="InterPro" id="IPR033932">
    <property type="entry name" value="YtcJ-like"/>
</dbReference>
<name>A0ABS6ICL7_9HYPH</name>
<proteinExistence type="predicted"/>
<accession>A0ABS6ICL7</accession>
<dbReference type="RefSeq" id="WP_216956261.1">
    <property type="nucleotide sequence ID" value="NZ_JAHOPB010000001.1"/>
</dbReference>
<comment type="caution">
    <text evidence="3">The sequence shown here is derived from an EMBL/GenBank/DDBJ whole genome shotgun (WGS) entry which is preliminary data.</text>
</comment>
<keyword evidence="4" id="KW-1185">Reference proteome</keyword>
<sequence>MIEQLQSRASSWVAAVALCMVAAAPLSAQQAADSIWSGGTILTMDDKAMRAEAVAVANGRIIAVGRRSDVTKLQGPATQFVDLQGRTMVPGFVDPHGHVVVGGLQALSANLLAPPDGKVRDIASLQQTLRDWVQTNAAAVEKAKVIIGFGYDNAQLAELRHPTKEELDAVSQDIPVLIIHQSSHLATANSAMLRLMGYDATSKDPDGGVIQRKPGTSEPNGTLEETAFFSAVPVVLGRIGPEGLKVFAREGAKLWARFGYTTAQEGRSVPPIADLMKQVAAEGGFAIDVATYPDVLVDRAYIKANQSGTYTNRFRVAGAKLTIDGSPQGFTAWRDKPYFKPVGNYPPGYSGYAAASAEQVMSAVQWATENGIQIITHANGERASDLLIAAHRAAQARAPDGRELRPVLIHGQFLREDQLDSYKALGVIPSLFPMHTFYWGDWHLDHTVGPQAGMNISPTGWARKRDMIFTTHHDAPVAFPDSMRVLDATVTRRARGSGRIVGPDQRVDVITALKAMTIWPAHQIFEEKAKGSLEVGKLADFVILSKDPTSVEATTIAEIEVTETVKEGKTVFRLEPGKRTDIGLPDITPLLAAFGGHPGPIDGCAHDAMFQLTTVMAGGPASR</sequence>
<protein>
    <submittedName>
        <fullName evidence="3">Amidohydrolase</fullName>
    </submittedName>
</protein>
<dbReference type="PANTHER" id="PTHR22642">
    <property type="entry name" value="IMIDAZOLONEPROPIONASE"/>
    <property type="match status" value="1"/>
</dbReference>
<feature type="chain" id="PRO_5045089515" evidence="1">
    <location>
        <begin position="29"/>
        <end position="623"/>
    </location>
</feature>
<dbReference type="EMBL" id="JAHOPB010000001">
    <property type="protein sequence ID" value="MBU8872354.1"/>
    <property type="molecule type" value="Genomic_DNA"/>
</dbReference>
<dbReference type="CDD" id="cd01300">
    <property type="entry name" value="YtcJ_like"/>
    <property type="match status" value="1"/>
</dbReference>